<dbReference type="Pfam" id="PF04107">
    <property type="entry name" value="GCS2"/>
    <property type="match status" value="1"/>
</dbReference>
<dbReference type="GO" id="GO:0042398">
    <property type="term" value="P:modified amino acid biosynthetic process"/>
    <property type="evidence" value="ECO:0007669"/>
    <property type="project" value="InterPro"/>
</dbReference>
<evidence type="ECO:0000256" key="1">
    <source>
        <dbReference type="ARBA" id="ARBA00022598"/>
    </source>
</evidence>
<evidence type="ECO:0000313" key="7">
    <source>
        <dbReference type="EMBL" id="GHD24183.1"/>
    </source>
</evidence>
<organism evidence="7 8">
    <name type="scientific">Nocardiopsis kunsanensis</name>
    <dbReference type="NCBI Taxonomy" id="141693"/>
    <lineage>
        <taxon>Bacteria</taxon>
        <taxon>Bacillati</taxon>
        <taxon>Actinomycetota</taxon>
        <taxon>Actinomycetes</taxon>
        <taxon>Streptosporangiales</taxon>
        <taxon>Nocardiopsidaceae</taxon>
        <taxon>Nocardiopsis</taxon>
    </lineage>
</organism>
<reference evidence="7 8" key="1">
    <citation type="journal article" date="2014" name="Int. J. Syst. Evol. Microbiol.">
        <title>Complete genome sequence of Corynebacterium casei LMG S-19264T (=DSM 44701T), isolated from a smear-ripened cheese.</title>
        <authorList>
            <consortium name="US DOE Joint Genome Institute (JGI-PGF)"/>
            <person name="Walter F."/>
            <person name="Albersmeier A."/>
            <person name="Kalinowski J."/>
            <person name="Ruckert C."/>
        </authorList>
    </citation>
    <scope>NUCLEOTIDE SEQUENCE [LARGE SCALE GENOMIC DNA]</scope>
    <source>
        <strain evidence="7 8">KCTC 19473</strain>
    </source>
</reference>
<evidence type="ECO:0000256" key="2">
    <source>
        <dbReference type="ARBA" id="ARBA00022741"/>
    </source>
</evidence>
<evidence type="ECO:0000256" key="4">
    <source>
        <dbReference type="ARBA" id="ARBA00048819"/>
    </source>
</evidence>
<name>A0A919CGW5_9ACTN</name>
<dbReference type="EC" id="6.3.2.2" evidence="5"/>
<dbReference type="InterPro" id="IPR006336">
    <property type="entry name" value="GCS2"/>
</dbReference>
<feature type="compositionally biased region" description="Basic and acidic residues" evidence="6">
    <location>
        <begin position="1"/>
        <end position="13"/>
    </location>
</feature>
<comment type="similarity">
    <text evidence="5">Belongs to the glutamate--cysteine ligase type 2 family. YbdK subfamily.</text>
</comment>
<dbReference type="PANTHER" id="PTHR36510">
    <property type="entry name" value="GLUTAMATE--CYSTEINE LIGASE 2-RELATED"/>
    <property type="match status" value="1"/>
</dbReference>
<dbReference type="PANTHER" id="PTHR36510:SF1">
    <property type="entry name" value="GLUTAMATE--CYSTEINE LIGASE 2-RELATED"/>
    <property type="match status" value="1"/>
</dbReference>
<dbReference type="InterPro" id="IPR014746">
    <property type="entry name" value="Gln_synth/guanido_kin_cat_dom"/>
</dbReference>
<sequence length="381" mass="40985">MEHHSLAAHDHRSLPVPAPPPTFGIEEEFFLVDPRTRRITSRADEVLADNRNPHLCGEFSQTQLEANSPVCTTSTEAHEFLVSTRHALAEAADRSRLRIIASGSSVLGDPAAARLSDGARYTAMADHYGALCDAHVVCGCHVHVGVPDRESAVRVSDHLRRWLPSLTALGANSPFHDGRDTGHASWRTITWNRLPSAGPPPLLRTLETHDRTVRALAHSGAILDPHMVYWGVRLSDHLPTLEIRVGDVAATTEEALLMALIVRGLSARALSDVRLGRPAPEISGAALLAALWRAARDGLEGEVPDPLTGDLVPGHRAADHLLRAALPGSAPDDADLAAVLLERVHRAGSGAARQRRAYDRRGSPADVVDLLIAQTREGLPA</sequence>
<keyword evidence="1 5" id="KW-0436">Ligase</keyword>
<dbReference type="InterPro" id="IPR050141">
    <property type="entry name" value="GCL_type2/YbdK_subfam"/>
</dbReference>
<dbReference type="GO" id="GO:0004357">
    <property type="term" value="F:glutamate-cysteine ligase activity"/>
    <property type="evidence" value="ECO:0007669"/>
    <property type="project" value="UniProtKB-EC"/>
</dbReference>
<evidence type="ECO:0000256" key="6">
    <source>
        <dbReference type="SAM" id="MobiDB-lite"/>
    </source>
</evidence>
<keyword evidence="3 5" id="KW-0067">ATP-binding</keyword>
<comment type="caution">
    <text evidence="7">The sequence shown here is derived from an EMBL/GenBank/DDBJ whole genome shotgun (WGS) entry which is preliminary data.</text>
</comment>
<comment type="catalytic activity">
    <reaction evidence="4 5">
        <text>L-cysteine + L-glutamate + ATP = gamma-L-glutamyl-L-cysteine + ADP + phosphate + H(+)</text>
        <dbReference type="Rhea" id="RHEA:13285"/>
        <dbReference type="ChEBI" id="CHEBI:15378"/>
        <dbReference type="ChEBI" id="CHEBI:29985"/>
        <dbReference type="ChEBI" id="CHEBI:30616"/>
        <dbReference type="ChEBI" id="CHEBI:35235"/>
        <dbReference type="ChEBI" id="CHEBI:43474"/>
        <dbReference type="ChEBI" id="CHEBI:58173"/>
        <dbReference type="ChEBI" id="CHEBI:456216"/>
        <dbReference type="EC" id="6.3.2.2"/>
    </reaction>
</comment>
<feature type="region of interest" description="Disordered" evidence="6">
    <location>
        <begin position="1"/>
        <end position="20"/>
    </location>
</feature>
<evidence type="ECO:0000256" key="3">
    <source>
        <dbReference type="ARBA" id="ARBA00022840"/>
    </source>
</evidence>
<keyword evidence="8" id="KW-1185">Reference proteome</keyword>
<dbReference type="SUPFAM" id="SSF55931">
    <property type="entry name" value="Glutamine synthetase/guanido kinase"/>
    <property type="match status" value="1"/>
</dbReference>
<dbReference type="NCBIfam" id="TIGR02050">
    <property type="entry name" value="gshA_cyan_rel"/>
    <property type="match status" value="1"/>
</dbReference>
<accession>A0A919CGW5</accession>
<dbReference type="Gene3D" id="3.30.590.20">
    <property type="match status" value="1"/>
</dbReference>
<proteinExistence type="inferred from homology"/>
<protein>
    <recommendedName>
        <fullName evidence="5">Putative glutamate--cysteine ligase 2</fullName>
        <ecNumber evidence="5">6.3.2.2</ecNumber>
    </recommendedName>
    <alternativeName>
        <fullName evidence="5">Gamma-glutamylcysteine synthetase 2</fullName>
        <shortName evidence="5">GCS 2</shortName>
        <shortName evidence="5">Gamma-GCS 2</shortName>
    </alternativeName>
</protein>
<dbReference type="AlphaFoldDB" id="A0A919CGW5"/>
<evidence type="ECO:0000313" key="8">
    <source>
        <dbReference type="Proteomes" id="UP000654947"/>
    </source>
</evidence>
<dbReference type="RefSeq" id="WP_193517797.1">
    <property type="nucleotide sequence ID" value="NZ_BMXL01000008.1"/>
</dbReference>
<dbReference type="NCBIfam" id="NF010041">
    <property type="entry name" value="PRK13517.1-1"/>
    <property type="match status" value="1"/>
</dbReference>
<dbReference type="GO" id="GO:0005524">
    <property type="term" value="F:ATP binding"/>
    <property type="evidence" value="ECO:0007669"/>
    <property type="project" value="UniProtKB-KW"/>
</dbReference>
<gene>
    <name evidence="7" type="primary">ybdK</name>
    <name evidence="7" type="ORF">GCM10007147_19910</name>
</gene>
<comment type="function">
    <text evidence="5">ATP-dependent carboxylate-amine ligase which exhibits weak glutamate--cysteine ligase activity.</text>
</comment>
<dbReference type="InterPro" id="IPR011793">
    <property type="entry name" value="YbdK"/>
</dbReference>
<evidence type="ECO:0000256" key="5">
    <source>
        <dbReference type="HAMAP-Rule" id="MF_01609"/>
    </source>
</evidence>
<dbReference type="HAMAP" id="MF_01609">
    <property type="entry name" value="Glu_cys_ligase_2"/>
    <property type="match status" value="1"/>
</dbReference>
<dbReference type="EMBL" id="BMXL01000008">
    <property type="protein sequence ID" value="GHD24183.1"/>
    <property type="molecule type" value="Genomic_DNA"/>
</dbReference>
<keyword evidence="2 5" id="KW-0547">Nucleotide-binding</keyword>
<dbReference type="Proteomes" id="UP000654947">
    <property type="component" value="Unassembled WGS sequence"/>
</dbReference>